<organism evidence="2 3">
    <name type="scientific">Dysosmobacter welbionis</name>
    <dbReference type="NCBI Taxonomy" id="2093857"/>
    <lineage>
        <taxon>Bacteria</taxon>
        <taxon>Bacillati</taxon>
        <taxon>Bacillota</taxon>
        <taxon>Clostridia</taxon>
        <taxon>Eubacteriales</taxon>
        <taxon>Oscillospiraceae</taxon>
        <taxon>Dysosmobacter</taxon>
    </lineage>
</organism>
<evidence type="ECO:0000313" key="3">
    <source>
        <dbReference type="Proteomes" id="UP000298642"/>
    </source>
</evidence>
<dbReference type="Gene3D" id="3.30.1180.10">
    <property type="match status" value="1"/>
</dbReference>
<dbReference type="Pfam" id="PF02645">
    <property type="entry name" value="DegV"/>
    <property type="match status" value="1"/>
</dbReference>
<evidence type="ECO:0000313" key="2">
    <source>
        <dbReference type="EMBL" id="QCI60229.1"/>
    </source>
</evidence>
<dbReference type="PANTHER" id="PTHR33434:SF2">
    <property type="entry name" value="FATTY ACID-BINDING PROTEIN TM_1468"/>
    <property type="match status" value="1"/>
</dbReference>
<dbReference type="InterPro" id="IPR003797">
    <property type="entry name" value="DegV"/>
</dbReference>
<dbReference type="NCBIfam" id="TIGR00762">
    <property type="entry name" value="DegV"/>
    <property type="match status" value="1"/>
</dbReference>
<keyword evidence="1" id="KW-0446">Lipid-binding</keyword>
<dbReference type="PROSITE" id="PS51482">
    <property type="entry name" value="DEGV"/>
    <property type="match status" value="1"/>
</dbReference>
<dbReference type="SUPFAM" id="SSF82549">
    <property type="entry name" value="DAK1/DegV-like"/>
    <property type="match status" value="1"/>
</dbReference>
<protein>
    <submittedName>
        <fullName evidence="2">DegV family protein</fullName>
    </submittedName>
</protein>
<keyword evidence="3" id="KW-1185">Reference proteome</keyword>
<evidence type="ECO:0000256" key="1">
    <source>
        <dbReference type="ARBA" id="ARBA00023121"/>
    </source>
</evidence>
<dbReference type="AlphaFoldDB" id="A0A4D7AM89"/>
<dbReference type="EMBL" id="CP034413">
    <property type="protein sequence ID" value="QCI60229.1"/>
    <property type="molecule type" value="Genomic_DNA"/>
</dbReference>
<dbReference type="Proteomes" id="UP000298642">
    <property type="component" value="Chromosome"/>
</dbReference>
<accession>A0A4D7AM89</accession>
<name>A0A4D7AM89_9FIRM</name>
<dbReference type="InterPro" id="IPR050270">
    <property type="entry name" value="DegV_domain_contain"/>
</dbReference>
<dbReference type="KEGG" id="obj:EIO64_14225"/>
<proteinExistence type="predicted"/>
<dbReference type="PANTHER" id="PTHR33434">
    <property type="entry name" value="DEGV DOMAIN-CONTAINING PROTEIN DR_1986-RELATED"/>
    <property type="match status" value="1"/>
</dbReference>
<gene>
    <name evidence="2" type="ORF">EIO64_14225</name>
</gene>
<reference evidence="3" key="1">
    <citation type="submission" date="2018-12" db="EMBL/GenBank/DDBJ databases">
        <title>Dusodibacter welbiota gen. nov., sp. nov., isolated from human faeces and emended description of the Oscillibacter genus.</title>
        <authorList>
            <person name="Le Roy T."/>
            <person name="Van der Smissen P."/>
            <person name="Delzenne N."/>
            <person name="Muccioli G."/>
            <person name="Collet J.F."/>
            <person name="Cani P.D."/>
        </authorList>
    </citation>
    <scope>NUCLEOTIDE SEQUENCE [LARGE SCALE GENOMIC DNA]</scope>
    <source>
        <strain evidence="3">J115</strain>
    </source>
</reference>
<sequence>MTPQKIALLTDSCADLSPQLAAENQVFVVPLRILCKDGEYRDGVDIHAADIYARLRSGELPQTSLPAAQDISDAFDAIAAAGYDGVIALMLSGGLSGTYNMVRLLAEERRDLTIRVYDSVSGSLGTGMMILQLAEELRQGMDWQTLTERRVPWLIQNTFPFFSVDTLEYLQKGGRIGKVTAMAGTMLQIKPLITFAADGQLQSIAKVRGRNLVIRKLIELVTQSHNGAARYNLAVANGGAPAEMEILQGKLTTALPNYDHIWSGELDGTLSVYIGDGVLGAAVQRLE</sequence>
<dbReference type="InterPro" id="IPR043168">
    <property type="entry name" value="DegV_C"/>
</dbReference>
<dbReference type="RefSeq" id="WP_036630382.1">
    <property type="nucleotide sequence ID" value="NZ_CP034413.3"/>
</dbReference>
<dbReference type="GO" id="GO:0008289">
    <property type="term" value="F:lipid binding"/>
    <property type="evidence" value="ECO:0007669"/>
    <property type="project" value="UniProtKB-KW"/>
</dbReference>
<dbReference type="Gene3D" id="3.40.50.10170">
    <property type="match status" value="1"/>
</dbReference>